<evidence type="ECO:0008006" key="3">
    <source>
        <dbReference type="Google" id="ProtNLM"/>
    </source>
</evidence>
<dbReference type="EMBL" id="JBGOOS010000001">
    <property type="protein sequence ID" value="MEZ8207490.1"/>
    <property type="molecule type" value="Genomic_DNA"/>
</dbReference>
<reference evidence="1 2" key="1">
    <citation type="submission" date="2024-06" db="EMBL/GenBank/DDBJ databases">
        <authorList>
            <person name="Steensen K."/>
            <person name="Seneca J."/>
            <person name="Bartlau N."/>
            <person name="Yu A.X."/>
            <person name="Polz M.F."/>
        </authorList>
    </citation>
    <scope>NUCLEOTIDE SEQUENCE [LARGE SCALE GENOMIC DNA]</scope>
    <source>
        <strain evidence="1 2">1F146</strain>
    </source>
</reference>
<keyword evidence="2" id="KW-1185">Reference proteome</keyword>
<dbReference type="Proteomes" id="UP001569151">
    <property type="component" value="Unassembled WGS sequence"/>
</dbReference>
<proteinExistence type="predicted"/>
<name>A0ABV4MD48_9VIBR</name>
<protein>
    <recommendedName>
        <fullName evidence="3">Transposase</fullName>
    </recommendedName>
</protein>
<gene>
    <name evidence="1" type="ORF">ACED39_01695</name>
</gene>
<evidence type="ECO:0000313" key="2">
    <source>
        <dbReference type="Proteomes" id="UP001569151"/>
    </source>
</evidence>
<accession>A0ABV4MD48</accession>
<dbReference type="RefSeq" id="WP_167350313.1">
    <property type="nucleotide sequence ID" value="NZ_JBGOOF010000009.1"/>
</dbReference>
<sequence length="45" mass="5059">MNHELGNAYLGQMIAKQAMQDALYGKPKAKKSTFIKRMMKKVTSA</sequence>
<organism evidence="1 2">
    <name type="scientific">Vibrio bivalvicida</name>
    <dbReference type="NCBI Taxonomy" id="1276888"/>
    <lineage>
        <taxon>Bacteria</taxon>
        <taxon>Pseudomonadati</taxon>
        <taxon>Pseudomonadota</taxon>
        <taxon>Gammaproteobacteria</taxon>
        <taxon>Vibrionales</taxon>
        <taxon>Vibrionaceae</taxon>
        <taxon>Vibrio</taxon>
        <taxon>Vibrio oreintalis group</taxon>
    </lineage>
</organism>
<comment type="caution">
    <text evidence="1">The sequence shown here is derived from an EMBL/GenBank/DDBJ whole genome shotgun (WGS) entry which is preliminary data.</text>
</comment>
<evidence type="ECO:0000313" key="1">
    <source>
        <dbReference type="EMBL" id="MEZ8207490.1"/>
    </source>
</evidence>